<protein>
    <submittedName>
        <fullName evidence="2">Cell surface protein SprA</fullName>
    </submittedName>
</protein>
<dbReference type="AlphaFoldDB" id="A0AAE3RB02"/>
<keyword evidence="3" id="KW-1185">Reference proteome</keyword>
<feature type="region of interest" description="Disordered" evidence="1">
    <location>
        <begin position="21"/>
        <end position="43"/>
    </location>
</feature>
<dbReference type="InterPro" id="IPR026377">
    <property type="entry name" value="Cell_surface_SprA"/>
</dbReference>
<proteinExistence type="predicted"/>
<reference evidence="2" key="1">
    <citation type="submission" date="2023-05" db="EMBL/GenBank/DDBJ databases">
        <authorList>
            <person name="Zhang X."/>
        </authorList>
    </citation>
    <scope>NUCLEOTIDE SEQUENCE</scope>
    <source>
        <strain evidence="2">BD1B2-1</strain>
    </source>
</reference>
<dbReference type="Proteomes" id="UP001232063">
    <property type="component" value="Unassembled WGS sequence"/>
</dbReference>
<feature type="non-terminal residue" evidence="2">
    <location>
        <position position="1"/>
    </location>
</feature>
<comment type="caution">
    <text evidence="2">The sequence shown here is derived from an EMBL/GenBank/DDBJ whole genome shotgun (WGS) entry which is preliminary data.</text>
</comment>
<sequence length="290" mass="32980">KDSSLRDTLKKGKRGLSFYKRDRYGDPFTDRQGRSPLELKDPSNVKTDVSVDTAGNVTIAETVGPVPYRPSTTLTYKEFSEYSDRKLAADYWRSKTEAAGGKSEMTGRKLIPKIYISPVFDRIFGGNYIDFQTNGFVTLDFGAQWQRVQNPNLPIRQQRYFLPLNMDQQINLNFTGKVGEKLKITGAFDTKASFQFEQNFKLDYTGYDHEIIQKVEAGNVSMPLNSTLIQGVQNLFGLKTQLQFGKLRVTGILANQRAKVSETTLQGGGVQNKKFEFKVSEYEDNRHFFL</sequence>
<name>A0AAE3RB02_9BACT</name>
<gene>
    <name evidence="2" type="primary">sprA</name>
    <name evidence="2" type="ORF">QNI22_40385</name>
</gene>
<evidence type="ECO:0000313" key="3">
    <source>
        <dbReference type="Proteomes" id="UP001232063"/>
    </source>
</evidence>
<evidence type="ECO:0000313" key="2">
    <source>
        <dbReference type="EMBL" id="MDJ1506961.1"/>
    </source>
</evidence>
<feature type="non-terminal residue" evidence="2">
    <location>
        <position position="290"/>
    </location>
</feature>
<accession>A0AAE3RB02</accession>
<dbReference type="RefSeq" id="WP_314520312.1">
    <property type="nucleotide sequence ID" value="NZ_JASJOU010000050.1"/>
</dbReference>
<dbReference type="NCBIfam" id="TIGR04189">
    <property type="entry name" value="surface_SprA"/>
    <property type="match status" value="1"/>
</dbReference>
<organism evidence="2 3">
    <name type="scientific">Xanthocytophaga agilis</name>
    <dbReference type="NCBI Taxonomy" id="3048010"/>
    <lineage>
        <taxon>Bacteria</taxon>
        <taxon>Pseudomonadati</taxon>
        <taxon>Bacteroidota</taxon>
        <taxon>Cytophagia</taxon>
        <taxon>Cytophagales</taxon>
        <taxon>Rhodocytophagaceae</taxon>
        <taxon>Xanthocytophaga</taxon>
    </lineage>
</organism>
<dbReference type="EMBL" id="JASJOU010000050">
    <property type="protein sequence ID" value="MDJ1506961.1"/>
    <property type="molecule type" value="Genomic_DNA"/>
</dbReference>
<evidence type="ECO:0000256" key="1">
    <source>
        <dbReference type="SAM" id="MobiDB-lite"/>
    </source>
</evidence>